<reference evidence="1 2" key="1">
    <citation type="submission" date="2019-05" db="EMBL/GenBank/DDBJ databases">
        <title>Another draft genome of Portunus trituberculatus and its Hox gene families provides insights of decapod evolution.</title>
        <authorList>
            <person name="Jeong J.-H."/>
            <person name="Song I."/>
            <person name="Kim S."/>
            <person name="Choi T."/>
            <person name="Kim D."/>
            <person name="Ryu S."/>
            <person name="Kim W."/>
        </authorList>
    </citation>
    <scope>NUCLEOTIDE SEQUENCE [LARGE SCALE GENOMIC DNA]</scope>
    <source>
        <tissue evidence="1">Muscle</tissue>
    </source>
</reference>
<dbReference type="Proteomes" id="UP000324222">
    <property type="component" value="Unassembled WGS sequence"/>
</dbReference>
<name>A0A5B7G7F9_PORTR</name>
<dbReference type="AlphaFoldDB" id="A0A5B7G7F9"/>
<organism evidence="1 2">
    <name type="scientific">Portunus trituberculatus</name>
    <name type="common">Swimming crab</name>
    <name type="synonym">Neptunus trituberculatus</name>
    <dbReference type="NCBI Taxonomy" id="210409"/>
    <lineage>
        <taxon>Eukaryota</taxon>
        <taxon>Metazoa</taxon>
        <taxon>Ecdysozoa</taxon>
        <taxon>Arthropoda</taxon>
        <taxon>Crustacea</taxon>
        <taxon>Multicrustacea</taxon>
        <taxon>Malacostraca</taxon>
        <taxon>Eumalacostraca</taxon>
        <taxon>Eucarida</taxon>
        <taxon>Decapoda</taxon>
        <taxon>Pleocyemata</taxon>
        <taxon>Brachyura</taxon>
        <taxon>Eubrachyura</taxon>
        <taxon>Portunoidea</taxon>
        <taxon>Portunidae</taxon>
        <taxon>Portuninae</taxon>
        <taxon>Portunus</taxon>
    </lineage>
</organism>
<gene>
    <name evidence="1" type="ORF">E2C01_047391</name>
</gene>
<evidence type="ECO:0000313" key="1">
    <source>
        <dbReference type="EMBL" id="MPC53497.1"/>
    </source>
</evidence>
<keyword evidence="2" id="KW-1185">Reference proteome</keyword>
<dbReference type="EMBL" id="VSRR010011667">
    <property type="protein sequence ID" value="MPC53497.1"/>
    <property type="molecule type" value="Genomic_DNA"/>
</dbReference>
<protein>
    <submittedName>
        <fullName evidence="1">Uncharacterized protein</fullName>
    </submittedName>
</protein>
<proteinExistence type="predicted"/>
<accession>A0A5B7G7F9</accession>
<comment type="caution">
    <text evidence="1">The sequence shown here is derived from an EMBL/GenBank/DDBJ whole genome shotgun (WGS) entry which is preliminary data.</text>
</comment>
<evidence type="ECO:0000313" key="2">
    <source>
        <dbReference type="Proteomes" id="UP000324222"/>
    </source>
</evidence>
<sequence length="16" mass="1812">MRTRVLRSNSASALHL</sequence>